<organism evidence="1 2">
    <name type="scientific">Mesosutterella porci</name>
    <dbReference type="NCBI Taxonomy" id="2915351"/>
    <lineage>
        <taxon>Bacteria</taxon>
        <taxon>Pseudomonadati</taxon>
        <taxon>Pseudomonadota</taxon>
        <taxon>Betaproteobacteria</taxon>
        <taxon>Burkholderiales</taxon>
        <taxon>Sutterellaceae</taxon>
        <taxon>Mesosutterella</taxon>
    </lineage>
</organism>
<name>A0ABS9MQX1_9BURK</name>
<reference evidence="1 2" key="1">
    <citation type="submission" date="2022-02" db="EMBL/GenBank/DDBJ databases">
        <title>Mesosutterella porci, a novel member of the family Sutterellaceae from pig feces.</title>
        <authorList>
            <person name="Wylensek D."/>
            <person name="Clavel T."/>
        </authorList>
    </citation>
    <scope>NUCLEOTIDE SEQUENCE [LARGE SCALE GENOMIC DNA]</scope>
    <source>
        <strain evidence="2">oilRF-744-wt-GAM-9</strain>
    </source>
</reference>
<dbReference type="Proteomes" id="UP001297600">
    <property type="component" value="Unassembled WGS sequence"/>
</dbReference>
<keyword evidence="2" id="KW-1185">Reference proteome</keyword>
<dbReference type="SUPFAM" id="SSF54637">
    <property type="entry name" value="Thioesterase/thiol ester dehydrase-isomerase"/>
    <property type="match status" value="1"/>
</dbReference>
<dbReference type="Gene3D" id="3.10.129.10">
    <property type="entry name" value="Hotdog Thioesterase"/>
    <property type="match status" value="1"/>
</dbReference>
<accession>A0ABS9MQX1</accession>
<dbReference type="RefSeq" id="WP_237978682.1">
    <property type="nucleotide sequence ID" value="NZ_JAKNCT010000006.1"/>
</dbReference>
<evidence type="ECO:0000313" key="1">
    <source>
        <dbReference type="EMBL" id="MCG5031030.1"/>
    </source>
</evidence>
<dbReference type="EMBL" id="JAKNCT010000006">
    <property type="protein sequence ID" value="MCG5031030.1"/>
    <property type="molecule type" value="Genomic_DNA"/>
</dbReference>
<proteinExistence type="predicted"/>
<comment type="caution">
    <text evidence="1">The sequence shown here is derived from an EMBL/GenBank/DDBJ whole genome shotgun (WGS) entry which is preliminary data.</text>
</comment>
<protein>
    <recommendedName>
        <fullName evidence="3">3-hydroxylacyl-ACP dehydratase</fullName>
    </recommendedName>
</protein>
<dbReference type="InterPro" id="IPR029069">
    <property type="entry name" value="HotDog_dom_sf"/>
</dbReference>
<dbReference type="Pfam" id="PF22817">
    <property type="entry name" value="ApeP-like"/>
    <property type="match status" value="1"/>
</dbReference>
<evidence type="ECO:0008006" key="3">
    <source>
        <dbReference type="Google" id="ProtNLM"/>
    </source>
</evidence>
<sequence>MAETEKGLPFGALSLYLPQRPPMLVLDRVESITEDSARCSAEAGASGPLEIFADEAGRLPLTLFIELMAQTAGVWAGYWRRQENERLPEQQRDAPLGLLLSVRGLEVRAAEIPRRGRLEVKMSKLFYEGPLGSFEGSVLCGGRLLACGRVSVCQPRNFELTELLDKAA</sequence>
<evidence type="ECO:0000313" key="2">
    <source>
        <dbReference type="Proteomes" id="UP001297600"/>
    </source>
</evidence>
<dbReference type="InterPro" id="IPR016776">
    <property type="entry name" value="ApeP-like_dehydratase"/>
</dbReference>
<gene>
    <name evidence="1" type="ORF">MAF45_06160</name>
</gene>